<gene>
    <name evidence="3" type="ORF">C0Q70_10893</name>
</gene>
<dbReference type="GO" id="GO:0005737">
    <property type="term" value="C:cytoplasm"/>
    <property type="evidence" value="ECO:0007669"/>
    <property type="project" value="TreeGrafter"/>
</dbReference>
<sequence length="217" mass="25166">MRVRLANMADTLRPLNSNTGRRRTIVRLTPNSNTRNKPFDRQSLDRGEHPESGRPPRHFKLENSYRMKPEQDEERFESWRVEQMMLQVLQERLADVSYDYFRCQTLAKELAAEIQSRARDFRWARYKILCQVTLGQKTQQSVQVASRCLWDQAVDNYASVTYAPSLSLPWRSATVSTMNDVVSNGLGTYIPHVVAVSASLNFKVNLVPRIPKRDSLY</sequence>
<dbReference type="PANTHER" id="PTHR21255">
    <property type="entry name" value="T-COMPLEX-ASSOCIATED-TESTIS-EXPRESSED 1/ DYNEIN LIGHT CHAIN"/>
    <property type="match status" value="1"/>
</dbReference>
<feature type="compositionally biased region" description="Basic and acidic residues" evidence="2">
    <location>
        <begin position="37"/>
        <end position="59"/>
    </location>
</feature>
<evidence type="ECO:0000256" key="1">
    <source>
        <dbReference type="ARBA" id="ARBA00005361"/>
    </source>
</evidence>
<dbReference type="GO" id="GO:0007018">
    <property type="term" value="P:microtubule-based movement"/>
    <property type="evidence" value="ECO:0007669"/>
    <property type="project" value="TreeGrafter"/>
</dbReference>
<evidence type="ECO:0000313" key="3">
    <source>
        <dbReference type="EMBL" id="PVD28306.1"/>
    </source>
</evidence>
<feature type="region of interest" description="Disordered" evidence="2">
    <location>
        <begin position="1"/>
        <end position="59"/>
    </location>
</feature>
<organism evidence="3 4">
    <name type="scientific">Pomacea canaliculata</name>
    <name type="common">Golden apple snail</name>
    <dbReference type="NCBI Taxonomy" id="400727"/>
    <lineage>
        <taxon>Eukaryota</taxon>
        <taxon>Metazoa</taxon>
        <taxon>Spiralia</taxon>
        <taxon>Lophotrochozoa</taxon>
        <taxon>Mollusca</taxon>
        <taxon>Gastropoda</taxon>
        <taxon>Caenogastropoda</taxon>
        <taxon>Architaenioglossa</taxon>
        <taxon>Ampullarioidea</taxon>
        <taxon>Ampullariidae</taxon>
        <taxon>Pomacea</taxon>
    </lineage>
</organism>
<protein>
    <submittedName>
        <fullName evidence="3">Uncharacterized protein</fullName>
    </submittedName>
</protein>
<keyword evidence="4" id="KW-1185">Reference proteome</keyword>
<dbReference type="InterPro" id="IPR038586">
    <property type="entry name" value="Tctex-1-like_sf"/>
</dbReference>
<dbReference type="EMBL" id="PZQS01000006">
    <property type="protein sequence ID" value="PVD28306.1"/>
    <property type="molecule type" value="Genomic_DNA"/>
</dbReference>
<dbReference type="CDD" id="cd21451">
    <property type="entry name" value="DLC-like_TCTEX1D"/>
    <property type="match status" value="1"/>
</dbReference>
<dbReference type="GO" id="GO:0045505">
    <property type="term" value="F:dynein intermediate chain binding"/>
    <property type="evidence" value="ECO:0007669"/>
    <property type="project" value="TreeGrafter"/>
</dbReference>
<dbReference type="AlphaFoldDB" id="A0A2T7P4H3"/>
<comment type="caution">
    <text evidence="3">The sequence shown here is derived from an EMBL/GenBank/DDBJ whole genome shotgun (WGS) entry which is preliminary data.</text>
</comment>
<accession>A0A2T7P4H3</accession>
<dbReference type="PANTHER" id="PTHR21255:SF65">
    <property type="entry name" value="TCTEX1 DOMAIN-CONTAINING PROTEIN 2"/>
    <property type="match status" value="1"/>
</dbReference>
<evidence type="ECO:0000256" key="2">
    <source>
        <dbReference type="SAM" id="MobiDB-lite"/>
    </source>
</evidence>
<dbReference type="Gene3D" id="3.30.1140.40">
    <property type="entry name" value="Tctex-1"/>
    <property type="match status" value="1"/>
</dbReference>
<dbReference type="Proteomes" id="UP000245119">
    <property type="component" value="Linkage Group LG6"/>
</dbReference>
<name>A0A2T7P4H3_POMCA</name>
<dbReference type="STRING" id="400727.A0A2T7P4H3"/>
<evidence type="ECO:0000313" key="4">
    <source>
        <dbReference type="Proteomes" id="UP000245119"/>
    </source>
</evidence>
<comment type="similarity">
    <text evidence="1">Belongs to the dynein light chain Tctex-type family.</text>
</comment>
<proteinExistence type="inferred from homology"/>
<dbReference type="GO" id="GO:0005868">
    <property type="term" value="C:cytoplasmic dynein complex"/>
    <property type="evidence" value="ECO:0007669"/>
    <property type="project" value="TreeGrafter"/>
</dbReference>
<dbReference type="InterPro" id="IPR005334">
    <property type="entry name" value="Tctex-1-like"/>
</dbReference>
<dbReference type="Pfam" id="PF03645">
    <property type="entry name" value="Tctex-1"/>
    <property type="match status" value="1"/>
</dbReference>
<dbReference type="OrthoDB" id="10248487at2759"/>
<reference evidence="3 4" key="1">
    <citation type="submission" date="2018-04" db="EMBL/GenBank/DDBJ databases">
        <title>The genome of golden apple snail Pomacea canaliculata provides insight into stress tolerance and invasive adaptation.</title>
        <authorList>
            <person name="Liu C."/>
            <person name="Liu B."/>
            <person name="Ren Y."/>
            <person name="Zhang Y."/>
            <person name="Wang H."/>
            <person name="Li S."/>
            <person name="Jiang F."/>
            <person name="Yin L."/>
            <person name="Zhang G."/>
            <person name="Qian W."/>
            <person name="Fan W."/>
        </authorList>
    </citation>
    <scope>NUCLEOTIDE SEQUENCE [LARGE SCALE GENOMIC DNA]</scope>
    <source>
        <strain evidence="3">SZHN2017</strain>
        <tissue evidence="3">Muscle</tissue>
    </source>
</reference>